<dbReference type="InterPro" id="IPR002763">
    <property type="entry name" value="DUF72"/>
</dbReference>
<reference evidence="1" key="1">
    <citation type="submission" date="2023-06" db="EMBL/GenBank/DDBJ databases">
        <title>MT1 and MT2 Draft Genomes of Novel Species.</title>
        <authorList>
            <person name="Venkateswaran K."/>
        </authorList>
    </citation>
    <scope>NUCLEOTIDE SEQUENCE</scope>
    <source>
        <strain evidence="1">IIF3SC-B10</strain>
    </source>
</reference>
<dbReference type="Gene3D" id="3.20.20.410">
    <property type="entry name" value="Protein of unknown function UPF0759"/>
    <property type="match status" value="1"/>
</dbReference>
<dbReference type="PANTHER" id="PTHR30348">
    <property type="entry name" value="UNCHARACTERIZED PROTEIN YECE"/>
    <property type="match status" value="1"/>
</dbReference>
<organism evidence="1 2">
    <name type="scientific">Arthrobacter burdickii</name>
    <dbReference type="NCBI Taxonomy" id="3035920"/>
    <lineage>
        <taxon>Bacteria</taxon>
        <taxon>Bacillati</taxon>
        <taxon>Actinomycetota</taxon>
        <taxon>Actinomycetes</taxon>
        <taxon>Micrococcales</taxon>
        <taxon>Micrococcaceae</taxon>
        <taxon>Arthrobacter</taxon>
    </lineage>
</organism>
<accession>A0ABT8JYV2</accession>
<evidence type="ECO:0000313" key="1">
    <source>
        <dbReference type="EMBL" id="MDN4609997.1"/>
    </source>
</evidence>
<dbReference type="SUPFAM" id="SSF117396">
    <property type="entry name" value="TM1631-like"/>
    <property type="match status" value="1"/>
</dbReference>
<sequence>MSEIRIGTSGWSYDHWNGICYPQGTPSAKRLDHYVARFDTVELNASFYRWPRDTTFAGWHRRLPPGFALSVKAPRGLTHGKKLYAPEVWIERIARCWHELGDRRAVLLVQLPPTMERDDARLDYFLSRVPWWIRVAVEFRHESWDDDAVYELLGRHQAAYCVMSGAGLPCILKTTAPFVYVRLHGPDHEHLYAGSYSDADLRWWAERILEWHRSGRDVYVYFNNDGGGHAVRNAETLRGLVHAGLPG</sequence>
<evidence type="ECO:0000313" key="2">
    <source>
        <dbReference type="Proteomes" id="UP001174209"/>
    </source>
</evidence>
<protein>
    <submittedName>
        <fullName evidence="1">DUF72 domain-containing protein</fullName>
    </submittedName>
</protein>
<name>A0ABT8JYV2_9MICC</name>
<dbReference type="InterPro" id="IPR036520">
    <property type="entry name" value="UPF0759_sf"/>
</dbReference>
<dbReference type="EMBL" id="JAROCG010000001">
    <property type="protein sequence ID" value="MDN4609997.1"/>
    <property type="molecule type" value="Genomic_DNA"/>
</dbReference>
<keyword evidence="2" id="KW-1185">Reference proteome</keyword>
<proteinExistence type="predicted"/>
<gene>
    <name evidence="1" type="ORF">P5G52_03870</name>
</gene>
<dbReference type="Proteomes" id="UP001174209">
    <property type="component" value="Unassembled WGS sequence"/>
</dbReference>
<comment type="caution">
    <text evidence="1">The sequence shown here is derived from an EMBL/GenBank/DDBJ whole genome shotgun (WGS) entry which is preliminary data.</text>
</comment>
<dbReference type="PANTHER" id="PTHR30348:SF4">
    <property type="entry name" value="DUF72 DOMAIN-CONTAINING PROTEIN"/>
    <property type="match status" value="1"/>
</dbReference>
<dbReference type="RefSeq" id="WP_301224847.1">
    <property type="nucleotide sequence ID" value="NZ_JAROCG010000001.1"/>
</dbReference>
<dbReference type="Pfam" id="PF01904">
    <property type="entry name" value="DUF72"/>
    <property type="match status" value="1"/>
</dbReference>